<gene>
    <name evidence="2" type="ORF">SVUK_LOCUS12434</name>
</gene>
<evidence type="ECO:0000313" key="3">
    <source>
        <dbReference type="Proteomes" id="UP000270094"/>
    </source>
</evidence>
<dbReference type="AlphaFoldDB" id="A0A3P7J344"/>
<keyword evidence="3" id="KW-1185">Reference proteome</keyword>
<organism evidence="2 3">
    <name type="scientific">Strongylus vulgaris</name>
    <name type="common">Blood worm</name>
    <dbReference type="NCBI Taxonomy" id="40348"/>
    <lineage>
        <taxon>Eukaryota</taxon>
        <taxon>Metazoa</taxon>
        <taxon>Ecdysozoa</taxon>
        <taxon>Nematoda</taxon>
        <taxon>Chromadorea</taxon>
        <taxon>Rhabditida</taxon>
        <taxon>Rhabditina</taxon>
        <taxon>Rhabditomorpha</taxon>
        <taxon>Strongyloidea</taxon>
        <taxon>Strongylidae</taxon>
        <taxon>Strongylus</taxon>
    </lineage>
</organism>
<sequence length="211" mass="23365">MALIEFISTLLLFPHSHETPLADLWLPSTSGRAREATQKTILLESAARPVVFEKISLSLKEPGFEACRPPSDLSGTSTANSSFTCAQLKTIENGSLVVESEGYSTPEQCVRVEIASPVLKASKSFSPSRSHHLGNSGPQHYPSAEQRVSDLKSIAEATQKIFDETKLMSRHQTMNAEKNRESLADRLSKGLIFRLIWINLLLNMDCQEFMS</sequence>
<dbReference type="OrthoDB" id="10030037at2759"/>
<reference evidence="2 3" key="1">
    <citation type="submission" date="2018-11" db="EMBL/GenBank/DDBJ databases">
        <authorList>
            <consortium name="Pathogen Informatics"/>
        </authorList>
    </citation>
    <scope>NUCLEOTIDE SEQUENCE [LARGE SCALE GENOMIC DNA]</scope>
</reference>
<name>A0A3P7J344_STRVU</name>
<evidence type="ECO:0000256" key="1">
    <source>
        <dbReference type="SAM" id="MobiDB-lite"/>
    </source>
</evidence>
<dbReference type="EMBL" id="UYYB01099228">
    <property type="protein sequence ID" value="VDM77436.1"/>
    <property type="molecule type" value="Genomic_DNA"/>
</dbReference>
<protein>
    <submittedName>
        <fullName evidence="2">Uncharacterized protein</fullName>
    </submittedName>
</protein>
<proteinExistence type="predicted"/>
<dbReference type="Proteomes" id="UP000270094">
    <property type="component" value="Unassembled WGS sequence"/>
</dbReference>
<accession>A0A3P7J344</accession>
<feature type="region of interest" description="Disordered" evidence="1">
    <location>
        <begin position="125"/>
        <end position="144"/>
    </location>
</feature>
<evidence type="ECO:0000313" key="2">
    <source>
        <dbReference type="EMBL" id="VDM77436.1"/>
    </source>
</evidence>